<sequence>MMESRTDGRDPSDVAGRLTRSPGSVLTMGVLALIAGVAILVWPHATVKVIAVVFGIFALINGVYGLVSAIAGDERTSGTRVLLAFSGVLSLGVGILVLRHPFQTMTVLTVLLGLFWVIGGVIGLVHALASRSMPGRAWAAGAGAVTAIAGVVLLAYPSVSLTVLVWLLGLELLISGAGVVGWGVAARRELRSDARVGAPHPRARHA</sequence>
<dbReference type="InterPro" id="IPR052712">
    <property type="entry name" value="Acid_resist_chaperone_HdeD"/>
</dbReference>
<accession>A0ABX1IXU5</accession>
<comment type="caution">
    <text evidence="2">The sequence shown here is derived from an EMBL/GenBank/DDBJ whole genome shotgun (WGS) entry which is preliminary data.</text>
</comment>
<dbReference type="RefSeq" id="WP_168512080.1">
    <property type="nucleotide sequence ID" value="NZ_JAAXLS010000002.1"/>
</dbReference>
<name>A0ABX1IXU5_9PSEU</name>
<evidence type="ECO:0000313" key="2">
    <source>
        <dbReference type="EMBL" id="NKQ52326.1"/>
    </source>
</evidence>
<evidence type="ECO:0000256" key="1">
    <source>
        <dbReference type="SAM" id="Phobius"/>
    </source>
</evidence>
<dbReference type="Proteomes" id="UP000715441">
    <property type="component" value="Unassembled WGS sequence"/>
</dbReference>
<organism evidence="2 3">
    <name type="scientific">Amycolatopsis acididurans</name>
    <dbReference type="NCBI Taxonomy" id="2724524"/>
    <lineage>
        <taxon>Bacteria</taxon>
        <taxon>Bacillati</taxon>
        <taxon>Actinomycetota</taxon>
        <taxon>Actinomycetes</taxon>
        <taxon>Pseudonocardiales</taxon>
        <taxon>Pseudonocardiaceae</taxon>
        <taxon>Amycolatopsis</taxon>
    </lineage>
</organism>
<keyword evidence="1" id="KW-0472">Membrane</keyword>
<keyword evidence="3" id="KW-1185">Reference proteome</keyword>
<dbReference type="EMBL" id="JAAXLS010000002">
    <property type="protein sequence ID" value="NKQ52326.1"/>
    <property type="molecule type" value="Genomic_DNA"/>
</dbReference>
<dbReference type="PANTHER" id="PTHR34989:SF1">
    <property type="entry name" value="PROTEIN HDED"/>
    <property type="match status" value="1"/>
</dbReference>
<feature type="transmembrane region" description="Helical" evidence="1">
    <location>
        <begin position="163"/>
        <end position="185"/>
    </location>
</feature>
<feature type="transmembrane region" description="Helical" evidence="1">
    <location>
        <begin position="21"/>
        <end position="43"/>
    </location>
</feature>
<gene>
    <name evidence="2" type="ORF">HFP15_05475</name>
</gene>
<dbReference type="InterPro" id="IPR005325">
    <property type="entry name" value="DUF308_memb"/>
</dbReference>
<dbReference type="Pfam" id="PF03729">
    <property type="entry name" value="DUF308"/>
    <property type="match status" value="2"/>
</dbReference>
<reference evidence="2 3" key="1">
    <citation type="submission" date="2020-04" db="EMBL/GenBank/DDBJ databases">
        <title>Novel species.</title>
        <authorList>
            <person name="Teo W.F.A."/>
            <person name="Lipun K."/>
            <person name="Srisuk N."/>
            <person name="Duangmal K."/>
        </authorList>
    </citation>
    <scope>NUCLEOTIDE SEQUENCE [LARGE SCALE GENOMIC DNA]</scope>
    <source>
        <strain evidence="2 3">K13G38</strain>
    </source>
</reference>
<evidence type="ECO:0000313" key="3">
    <source>
        <dbReference type="Proteomes" id="UP000715441"/>
    </source>
</evidence>
<keyword evidence="1" id="KW-1133">Transmembrane helix</keyword>
<proteinExistence type="predicted"/>
<feature type="transmembrane region" description="Helical" evidence="1">
    <location>
        <begin position="104"/>
        <end position="125"/>
    </location>
</feature>
<protein>
    <submittedName>
        <fullName evidence="2">HdeD family acid-resistance protein</fullName>
    </submittedName>
</protein>
<feature type="transmembrane region" description="Helical" evidence="1">
    <location>
        <begin position="81"/>
        <end position="98"/>
    </location>
</feature>
<feature type="transmembrane region" description="Helical" evidence="1">
    <location>
        <begin position="137"/>
        <end position="157"/>
    </location>
</feature>
<feature type="transmembrane region" description="Helical" evidence="1">
    <location>
        <begin position="49"/>
        <end position="69"/>
    </location>
</feature>
<dbReference type="PANTHER" id="PTHR34989">
    <property type="entry name" value="PROTEIN HDED"/>
    <property type="match status" value="1"/>
</dbReference>
<keyword evidence="1" id="KW-0812">Transmembrane</keyword>